<dbReference type="EMBL" id="LSSK01000639">
    <property type="protein sequence ID" value="OMH82545.1"/>
    <property type="molecule type" value="Genomic_DNA"/>
</dbReference>
<reference evidence="3" key="1">
    <citation type="submission" date="2017-01" db="EMBL/GenBank/DDBJ databases">
        <authorList>
            <person name="Wang Y."/>
            <person name="White M."/>
            <person name="Kvist S."/>
            <person name="Moncalvo J.-M."/>
        </authorList>
    </citation>
    <scope>NUCLEOTIDE SEQUENCE [LARGE SCALE GENOMIC DNA]</scope>
    <source>
        <strain evidence="3">COL-18-3</strain>
    </source>
</reference>
<feature type="region of interest" description="Disordered" evidence="1">
    <location>
        <begin position="28"/>
        <end position="57"/>
    </location>
</feature>
<comment type="caution">
    <text evidence="2">The sequence shown here is derived from an EMBL/GenBank/DDBJ whole genome shotgun (WGS) entry which is preliminary data.</text>
</comment>
<dbReference type="AlphaFoldDB" id="A0A1R1PNK1"/>
<keyword evidence="3" id="KW-1185">Reference proteome</keyword>
<proteinExistence type="predicted"/>
<accession>A0A1R1PNK1</accession>
<protein>
    <submittedName>
        <fullName evidence="2">Uncharacterized protein</fullName>
    </submittedName>
</protein>
<gene>
    <name evidence="2" type="ORF">AX774_g3969</name>
</gene>
<name>A0A1R1PNK1_ZANCU</name>
<evidence type="ECO:0000313" key="3">
    <source>
        <dbReference type="Proteomes" id="UP000188320"/>
    </source>
</evidence>
<dbReference type="Proteomes" id="UP000188320">
    <property type="component" value="Unassembled WGS sequence"/>
</dbReference>
<evidence type="ECO:0000313" key="2">
    <source>
        <dbReference type="EMBL" id="OMH82545.1"/>
    </source>
</evidence>
<evidence type="ECO:0000256" key="1">
    <source>
        <dbReference type="SAM" id="MobiDB-lite"/>
    </source>
</evidence>
<organism evidence="2 3">
    <name type="scientific">Zancudomyces culisetae</name>
    <name type="common">Gut fungus</name>
    <name type="synonym">Smittium culisetae</name>
    <dbReference type="NCBI Taxonomy" id="1213189"/>
    <lineage>
        <taxon>Eukaryota</taxon>
        <taxon>Fungi</taxon>
        <taxon>Fungi incertae sedis</taxon>
        <taxon>Zoopagomycota</taxon>
        <taxon>Kickxellomycotina</taxon>
        <taxon>Harpellomycetes</taxon>
        <taxon>Harpellales</taxon>
        <taxon>Legeriomycetaceae</taxon>
        <taxon>Zancudomyces</taxon>
    </lineage>
</organism>
<feature type="compositionally biased region" description="Polar residues" evidence="1">
    <location>
        <begin position="40"/>
        <end position="55"/>
    </location>
</feature>
<sequence length="190" mass="21657">MNAEELFQKKDTKMLDLNDCKHTDKNCTCSRPELRHLGTENPNQTGNQTASINEPNDNKIEQRKHLAGDKGVDQVDSVGNLSDKFTFSLKNSNKKHLPTYEEIVGMSVGDSQTEYARNQQDMYASFSESMNGPICFGSKRTIYNHSAQTDTHALQDRQASNWEHASNVNNFGVFEPPYKRIHRQEEMDLN</sequence>